<organism evidence="1 2">
    <name type="scientific">Romboutsia ilealis</name>
    <dbReference type="NCBI Taxonomy" id="1115758"/>
    <lineage>
        <taxon>Bacteria</taxon>
        <taxon>Bacillati</taxon>
        <taxon>Bacillota</taxon>
        <taxon>Clostridia</taxon>
        <taxon>Peptostreptococcales</taxon>
        <taxon>Peptostreptococcaceae</taxon>
        <taxon>Romboutsia</taxon>
    </lineage>
</organism>
<dbReference type="EMBL" id="LN555523">
    <property type="protein sequence ID" value="CED93273.1"/>
    <property type="molecule type" value="Genomic_DNA"/>
</dbReference>
<evidence type="ECO:0000313" key="2">
    <source>
        <dbReference type="Proteomes" id="UP000245622"/>
    </source>
</evidence>
<dbReference type="KEGG" id="ril:CRIB_518"/>
<sequence length="109" mass="12294">MLIKLNIEGELLELLKKDAEINCRTNPQQILYYLRQIYSGQLSVSNNTQVVQIEVPTVNQEIPIVNNEVQGGNNTGLAMDISSINYSTNMVQQQELEGIPEIDDDILNF</sequence>
<protein>
    <submittedName>
        <fullName evidence="1">Uncharacterized protein</fullName>
    </submittedName>
</protein>
<dbReference type="GeneID" id="82204706"/>
<reference evidence="1 2" key="1">
    <citation type="submission" date="2014-04" db="EMBL/GenBank/DDBJ databases">
        <authorList>
            <person name="Hornung B.V."/>
        </authorList>
    </citation>
    <scope>NUCLEOTIDE SEQUENCE [LARGE SCALE GENOMIC DNA]</scope>
    <source>
        <strain evidence="1 2">CRIB</strain>
    </source>
</reference>
<dbReference type="AlphaFoldDB" id="A0A1V1HZD7"/>
<accession>A0A1V1HZD7</accession>
<proteinExistence type="predicted"/>
<keyword evidence="2" id="KW-1185">Reference proteome</keyword>
<gene>
    <name evidence="1" type="ORF">CRIB_518</name>
</gene>
<dbReference type="Proteomes" id="UP000245622">
    <property type="component" value="Chromosome 1"/>
</dbReference>
<dbReference type="RefSeq" id="WP_180703010.1">
    <property type="nucleotide sequence ID" value="NZ_CAQIGS010000032.1"/>
</dbReference>
<evidence type="ECO:0000313" key="1">
    <source>
        <dbReference type="EMBL" id="CED93273.1"/>
    </source>
</evidence>
<name>A0A1V1HZD7_9FIRM</name>